<protein>
    <submittedName>
        <fullName evidence="2">Uncharacterized protein</fullName>
    </submittedName>
</protein>
<comment type="caution">
    <text evidence="2">The sequence shown here is derived from an EMBL/GenBank/DDBJ whole genome shotgun (WGS) entry which is preliminary data.</text>
</comment>
<gene>
    <name evidence="2" type="ORF">A4A49_60198</name>
</gene>
<evidence type="ECO:0000313" key="2">
    <source>
        <dbReference type="EMBL" id="OIT21111.1"/>
    </source>
</evidence>
<sequence length="75" mass="9167">MTSIKLHLYNQIQWTVQTDSDLMQEAIERQHHSRIRFNLDIEEYQFWVEVFIWMVLTEGFWILQLVEIGSSFHLP</sequence>
<accession>A0A1J6KGU2</accession>
<keyword evidence="1" id="KW-0812">Transmembrane</keyword>
<keyword evidence="3" id="KW-1185">Reference proteome</keyword>
<keyword evidence="1" id="KW-0472">Membrane</keyword>
<dbReference type="EMBL" id="MJEQ01004601">
    <property type="protein sequence ID" value="OIT21111.1"/>
    <property type="molecule type" value="Genomic_DNA"/>
</dbReference>
<dbReference type="SMR" id="A0A1J6KGU2"/>
<dbReference type="Gramene" id="OIT21111">
    <property type="protein sequence ID" value="OIT21111"/>
    <property type="gene ID" value="A4A49_60198"/>
</dbReference>
<dbReference type="AlphaFoldDB" id="A0A1J6KGU2"/>
<feature type="transmembrane region" description="Helical" evidence="1">
    <location>
        <begin position="46"/>
        <end position="66"/>
    </location>
</feature>
<evidence type="ECO:0000313" key="3">
    <source>
        <dbReference type="Proteomes" id="UP000187609"/>
    </source>
</evidence>
<proteinExistence type="predicted"/>
<name>A0A1J6KGU2_NICAT</name>
<keyword evidence="1" id="KW-1133">Transmembrane helix</keyword>
<organism evidence="2 3">
    <name type="scientific">Nicotiana attenuata</name>
    <name type="common">Coyote tobacco</name>
    <dbReference type="NCBI Taxonomy" id="49451"/>
    <lineage>
        <taxon>Eukaryota</taxon>
        <taxon>Viridiplantae</taxon>
        <taxon>Streptophyta</taxon>
        <taxon>Embryophyta</taxon>
        <taxon>Tracheophyta</taxon>
        <taxon>Spermatophyta</taxon>
        <taxon>Magnoliopsida</taxon>
        <taxon>eudicotyledons</taxon>
        <taxon>Gunneridae</taxon>
        <taxon>Pentapetalae</taxon>
        <taxon>asterids</taxon>
        <taxon>lamiids</taxon>
        <taxon>Solanales</taxon>
        <taxon>Solanaceae</taxon>
        <taxon>Nicotianoideae</taxon>
        <taxon>Nicotianeae</taxon>
        <taxon>Nicotiana</taxon>
    </lineage>
</organism>
<reference evidence="2" key="1">
    <citation type="submission" date="2016-11" db="EMBL/GenBank/DDBJ databases">
        <title>The genome of Nicotiana attenuata.</title>
        <authorList>
            <person name="Xu S."/>
            <person name="Brockmoeller T."/>
            <person name="Gaquerel E."/>
            <person name="Navarro A."/>
            <person name="Kuhl H."/>
            <person name="Gase K."/>
            <person name="Ling Z."/>
            <person name="Zhou W."/>
            <person name="Kreitzer C."/>
            <person name="Stanke M."/>
            <person name="Tang H."/>
            <person name="Lyons E."/>
            <person name="Pandey P."/>
            <person name="Pandey S.P."/>
            <person name="Timmermann B."/>
            <person name="Baldwin I.T."/>
        </authorList>
    </citation>
    <scope>NUCLEOTIDE SEQUENCE [LARGE SCALE GENOMIC DNA]</scope>
    <source>
        <strain evidence="2">UT</strain>
    </source>
</reference>
<feature type="non-terminal residue" evidence="2">
    <location>
        <position position="75"/>
    </location>
</feature>
<dbReference type="Proteomes" id="UP000187609">
    <property type="component" value="Unassembled WGS sequence"/>
</dbReference>
<evidence type="ECO:0000256" key="1">
    <source>
        <dbReference type="SAM" id="Phobius"/>
    </source>
</evidence>